<dbReference type="Gene3D" id="3.30.160.60">
    <property type="entry name" value="Classic Zinc Finger"/>
    <property type="match status" value="1"/>
</dbReference>
<feature type="compositionally biased region" description="Basic residues" evidence="2">
    <location>
        <begin position="557"/>
        <end position="580"/>
    </location>
</feature>
<feature type="compositionally biased region" description="Polar residues" evidence="2">
    <location>
        <begin position="1033"/>
        <end position="1047"/>
    </location>
</feature>
<sequence length="1252" mass="137741">MADPAPIDLTLFDLDNMDRVDFDSCDSNLSTFFLPSLTSTIEPPADSILQASDQSPVDTQAVTLPSSVETESAMSLASPTTVPTTQALKRTLTVSTLSISSMAPTSDCQEQSQPLGTLHPEGTNASLVGTSLSSSEVQTIVRQVSLTSATDSVSADIHSFSGPLYSPTSPSPIRAGHGPGDHCDPHGGFSPTSPTGLLYSQQHGPHLQTQQRQPTQQTLLPHVQSHAQPQVQPQYRRNPQMHPLSILRLQQQQHQQNQAHMVNHTDFGHTATNKPQLSRHPQLLPHQLPQQASHHAGTLLSFPPLAPQPYPLHPHPHPHPHPYSSSQVFPQSSPQMVQQHQELWSRQAQYHHQYQQQQQQPRHLPPFPYPHPLADAPFHAMVPHASLNANQYLPPLPPQQVFQSNQGQAQMDYFTDSLSASMSINGHRDPQLMSSLHQQQLQTTFLGPLASSLSSSVSSTSSPGLTTSFHGYPCQYHNQRMLGSRVLISDSNPSAAITFGDQPHHPQFISYEGSPATTGDEQQDRDLEVHTPASGTQYVRTMKAEELAERLRQVREQKHKSSPPKPAPRQRRRPAQKQKQKQMETPEDDQDRDVAPIKLSDSPLLAAQARILQTLTKITAESAESSSLQFSASQIPSPSTTPQSGTSERSLTAGGVSLLKPLQGQAGTSDESGDMRYPTGDTETENESTISAEDSFGHENYEVQRVYHELHVSLHDIEGTGEHHGGHRAPAAPAYRPSSTAVTSSHPHDSYSSSSSSLGDESRTASPELDQDNPKVKMEENVANHASKTLPRIPAYSRGADYGEISGPVRVRRPKRSLAELYENGRRRSLGYSDDPEKDDVDIEGLAEAHSIPGEQLKTVHEYGQEDTESGGEADDSSSDYSEKGSGPRRSRRQVKRGRASEKAVARSSGAALGLGIRKAHDQVLSGREKVRGKSSGIATGIKGQNRRQNHKRPQGQSFQLSKAAQLPTAAVVGPSSRTSSMPLLHEEYTREMQNQVLRAQALIKGTYTLPGFSGGSVADANPAGTSRDHANQHQSMDRQQGSNDHGGSSGDIPCTFPSCPRSFISQGLLKSHLVSHFEDKPFWCDECSEDGVHPRPSLPPLMPGMPPQVFEVKRYKRNHDLLRHKREQHPPVSVQISRALEKIAARDRRKEATQRKSRERTEEKKKEEEEEGQEKSSRKRGQGYDDESKELLKKIEASARAIETLESNQKAKRRRQSEDQQKKEDEEENGGAAGEAMPPQTPRRARKGKKE</sequence>
<dbReference type="AlphaFoldDB" id="A0A9P3HK23"/>
<feature type="region of interest" description="Disordered" evidence="2">
    <location>
        <begin position="553"/>
        <end position="594"/>
    </location>
</feature>
<keyword evidence="1" id="KW-0479">Metal-binding</keyword>
<evidence type="ECO:0000256" key="2">
    <source>
        <dbReference type="SAM" id="MobiDB-lite"/>
    </source>
</evidence>
<feature type="compositionally biased region" description="Pro residues" evidence="2">
    <location>
        <begin position="304"/>
        <end position="313"/>
    </location>
</feature>
<keyword evidence="1" id="KW-0862">Zinc</keyword>
<dbReference type="InterPro" id="IPR013087">
    <property type="entry name" value="Znf_C2H2_type"/>
</dbReference>
<feature type="compositionally biased region" description="Acidic residues" evidence="2">
    <location>
        <begin position="865"/>
        <end position="878"/>
    </location>
</feature>
<feature type="region of interest" description="Disordered" evidence="2">
    <location>
        <begin position="164"/>
        <end position="235"/>
    </location>
</feature>
<feature type="region of interest" description="Disordered" evidence="2">
    <location>
        <begin position="298"/>
        <end position="363"/>
    </location>
</feature>
<feature type="region of interest" description="Disordered" evidence="2">
    <location>
        <begin position="1124"/>
        <end position="1252"/>
    </location>
</feature>
<feature type="compositionally biased region" description="Basic residues" evidence="2">
    <location>
        <begin position="945"/>
        <end position="954"/>
    </location>
</feature>
<dbReference type="Proteomes" id="UP000827284">
    <property type="component" value="Unassembled WGS sequence"/>
</dbReference>
<evidence type="ECO:0000313" key="4">
    <source>
        <dbReference type="EMBL" id="GJJ78214.1"/>
    </source>
</evidence>
<organism evidence="4 5">
    <name type="scientific">Entomortierella parvispora</name>
    <dbReference type="NCBI Taxonomy" id="205924"/>
    <lineage>
        <taxon>Eukaryota</taxon>
        <taxon>Fungi</taxon>
        <taxon>Fungi incertae sedis</taxon>
        <taxon>Mucoromycota</taxon>
        <taxon>Mortierellomycotina</taxon>
        <taxon>Mortierellomycetes</taxon>
        <taxon>Mortierellales</taxon>
        <taxon>Mortierellaceae</taxon>
        <taxon>Entomortierella</taxon>
    </lineage>
</organism>
<proteinExistence type="predicted"/>
<evidence type="ECO:0000259" key="3">
    <source>
        <dbReference type="PROSITE" id="PS50157"/>
    </source>
</evidence>
<feature type="compositionally biased region" description="Basic and acidic residues" evidence="2">
    <location>
        <begin position="772"/>
        <end position="782"/>
    </location>
</feature>
<dbReference type="PROSITE" id="PS50157">
    <property type="entry name" value="ZINC_FINGER_C2H2_2"/>
    <property type="match status" value="1"/>
</dbReference>
<feature type="region of interest" description="Disordered" evidence="2">
    <location>
        <begin position="495"/>
        <end position="524"/>
    </location>
</feature>
<dbReference type="InterPro" id="IPR036236">
    <property type="entry name" value="Znf_C2H2_sf"/>
</dbReference>
<evidence type="ECO:0000256" key="1">
    <source>
        <dbReference type="PROSITE-ProRule" id="PRU00042"/>
    </source>
</evidence>
<dbReference type="SUPFAM" id="SSF57667">
    <property type="entry name" value="beta-beta-alpha zinc fingers"/>
    <property type="match status" value="1"/>
</dbReference>
<feature type="region of interest" description="Disordered" evidence="2">
    <location>
        <begin position="718"/>
        <end position="806"/>
    </location>
</feature>
<name>A0A9P3HK23_9FUNG</name>
<dbReference type="PROSITE" id="PS00028">
    <property type="entry name" value="ZINC_FINGER_C2H2_1"/>
    <property type="match status" value="1"/>
</dbReference>
<feature type="domain" description="C2H2-type" evidence="3">
    <location>
        <begin position="1053"/>
        <end position="1082"/>
    </location>
</feature>
<feature type="compositionally biased region" description="Polar residues" evidence="2">
    <location>
        <begin position="190"/>
        <end position="203"/>
    </location>
</feature>
<accession>A0A9P3HK23</accession>
<gene>
    <name evidence="4" type="ORF">EMPS_10573</name>
</gene>
<keyword evidence="5" id="KW-1185">Reference proteome</keyword>
<reference evidence="4" key="2">
    <citation type="journal article" date="2022" name="Microbiol. Resour. Announc.">
        <title>Whole-Genome Sequence of Entomortierella parvispora E1425, a Mucoromycotan Fungus Associated with Burkholderiaceae-Related Endosymbiotic Bacteria.</title>
        <authorList>
            <person name="Herlambang A."/>
            <person name="Guo Y."/>
            <person name="Takashima Y."/>
            <person name="Narisawa K."/>
            <person name="Ohta H."/>
            <person name="Nishizawa T."/>
        </authorList>
    </citation>
    <scope>NUCLEOTIDE SEQUENCE</scope>
    <source>
        <strain evidence="4">E1425</strain>
    </source>
</reference>
<reference evidence="4" key="1">
    <citation type="submission" date="2021-11" db="EMBL/GenBank/DDBJ databases">
        <authorList>
            <person name="Herlambang A."/>
            <person name="Guo Y."/>
            <person name="Takashima Y."/>
            <person name="Nishizawa T."/>
        </authorList>
    </citation>
    <scope>NUCLEOTIDE SEQUENCE</scope>
    <source>
        <strain evidence="4">E1425</strain>
    </source>
</reference>
<dbReference type="OrthoDB" id="8117402at2759"/>
<feature type="compositionally biased region" description="Low complexity" evidence="2">
    <location>
        <begin position="625"/>
        <end position="647"/>
    </location>
</feature>
<evidence type="ECO:0000313" key="5">
    <source>
        <dbReference type="Proteomes" id="UP000827284"/>
    </source>
</evidence>
<feature type="compositionally biased region" description="Basic and acidic residues" evidence="2">
    <location>
        <begin position="1140"/>
        <end position="1168"/>
    </location>
</feature>
<protein>
    <recommendedName>
        <fullName evidence="3">C2H2-type domain-containing protein</fullName>
    </recommendedName>
</protein>
<keyword evidence="1" id="KW-0863">Zinc-finger</keyword>
<feature type="region of interest" description="Disordered" evidence="2">
    <location>
        <begin position="849"/>
        <end position="979"/>
    </location>
</feature>
<feature type="compositionally biased region" description="Basic and acidic residues" evidence="2">
    <location>
        <begin position="919"/>
        <end position="932"/>
    </location>
</feature>
<dbReference type="EMBL" id="BQFW01000014">
    <property type="protein sequence ID" value="GJJ78214.1"/>
    <property type="molecule type" value="Genomic_DNA"/>
</dbReference>
<feature type="compositionally biased region" description="Low complexity" evidence="2">
    <location>
        <begin position="322"/>
        <end position="339"/>
    </location>
</feature>
<comment type="caution">
    <text evidence="4">The sequence shown here is derived from an EMBL/GenBank/DDBJ whole genome shotgun (WGS) entry which is preliminary data.</text>
</comment>
<feature type="compositionally biased region" description="Basic residues" evidence="2">
    <location>
        <begin position="887"/>
        <end position="898"/>
    </location>
</feature>
<feature type="region of interest" description="Disordered" evidence="2">
    <location>
        <begin position="625"/>
        <end position="696"/>
    </location>
</feature>
<feature type="compositionally biased region" description="Low complexity" evidence="2">
    <location>
        <begin position="728"/>
        <end position="737"/>
    </location>
</feature>
<feature type="region of interest" description="Disordered" evidence="2">
    <location>
        <begin position="1014"/>
        <end position="1054"/>
    </location>
</feature>
<feature type="compositionally biased region" description="Polar residues" evidence="2">
    <location>
        <begin position="225"/>
        <end position="235"/>
    </location>
</feature>
<feature type="compositionally biased region" description="Low complexity" evidence="2">
    <location>
        <begin position="347"/>
        <end position="362"/>
    </location>
</feature>
<feature type="compositionally biased region" description="Low complexity" evidence="2">
    <location>
        <begin position="205"/>
        <end position="222"/>
    </location>
</feature>
<dbReference type="GO" id="GO:0008270">
    <property type="term" value="F:zinc ion binding"/>
    <property type="evidence" value="ECO:0007669"/>
    <property type="project" value="UniProtKB-KW"/>
</dbReference>